<organism evidence="3 4">
    <name type="scientific">Methylococcus geothermalis</name>
    <dbReference type="NCBI Taxonomy" id="2681310"/>
    <lineage>
        <taxon>Bacteria</taxon>
        <taxon>Pseudomonadati</taxon>
        <taxon>Pseudomonadota</taxon>
        <taxon>Gammaproteobacteria</taxon>
        <taxon>Methylococcales</taxon>
        <taxon>Methylococcaceae</taxon>
        <taxon>Methylococcus</taxon>
    </lineage>
</organism>
<evidence type="ECO:0000256" key="1">
    <source>
        <dbReference type="SAM" id="Phobius"/>
    </source>
</evidence>
<gene>
    <name evidence="3" type="ORF">GNH96_10135</name>
</gene>
<reference evidence="4" key="1">
    <citation type="submission" date="2019-12" db="EMBL/GenBank/DDBJ databases">
        <authorList>
            <person name="Awala S.I."/>
            <person name="Rhee S.K."/>
        </authorList>
    </citation>
    <scope>NUCLEOTIDE SEQUENCE [LARGE SCALE GENOMIC DNA]</scope>
    <source>
        <strain evidence="4">IM1</strain>
    </source>
</reference>
<dbReference type="Proteomes" id="UP000503004">
    <property type="component" value="Chromosome"/>
</dbReference>
<name>A0A858Q8R3_9GAMM</name>
<dbReference type="RefSeq" id="WP_169603565.1">
    <property type="nucleotide sequence ID" value="NZ_CP046565.1"/>
</dbReference>
<evidence type="ECO:0000313" key="4">
    <source>
        <dbReference type="Proteomes" id="UP000503004"/>
    </source>
</evidence>
<feature type="domain" description="DUF2231" evidence="2">
    <location>
        <begin position="64"/>
        <end position="200"/>
    </location>
</feature>
<sequence>MAFWGSWPGSVGSGFLTPAVHGAGDAAGAGWVGLLENALDSTTRFFDGGGTFEFLPGVSALAPNIHPLLVHFPIAFLNAFFLLDLVAVSLRRKDLRVVASWMLYLGTLGAVSAAAAGLFAASIVPHGEAVHQIMQWHQRLGLTVSSLALVLSLWRLIARYRFSGMANAFHLFLAGLMATAMFFGADLGGLMVYQHGVGVKNLQSQDAAHHHDHGAAEP</sequence>
<keyword evidence="1" id="KW-0812">Transmembrane</keyword>
<keyword evidence="4" id="KW-1185">Reference proteome</keyword>
<dbReference type="KEGG" id="metu:GNH96_10135"/>
<dbReference type="EMBL" id="CP046565">
    <property type="protein sequence ID" value="QJD30292.1"/>
    <property type="molecule type" value="Genomic_DNA"/>
</dbReference>
<feature type="transmembrane region" description="Helical" evidence="1">
    <location>
        <begin position="102"/>
        <end position="124"/>
    </location>
</feature>
<proteinExistence type="predicted"/>
<accession>A0A858Q8R3</accession>
<feature type="transmembrane region" description="Helical" evidence="1">
    <location>
        <begin position="136"/>
        <end position="157"/>
    </location>
</feature>
<feature type="transmembrane region" description="Helical" evidence="1">
    <location>
        <begin position="68"/>
        <end position="90"/>
    </location>
</feature>
<dbReference type="InterPro" id="IPR019251">
    <property type="entry name" value="DUF2231_TM"/>
</dbReference>
<feature type="transmembrane region" description="Helical" evidence="1">
    <location>
        <begin position="169"/>
        <end position="193"/>
    </location>
</feature>
<dbReference type="Pfam" id="PF09990">
    <property type="entry name" value="DUF2231"/>
    <property type="match status" value="1"/>
</dbReference>
<keyword evidence="1" id="KW-1133">Transmembrane helix</keyword>
<protein>
    <submittedName>
        <fullName evidence="3">DUF2231 domain-containing protein</fullName>
    </submittedName>
</protein>
<dbReference type="AlphaFoldDB" id="A0A858Q8R3"/>
<keyword evidence="1" id="KW-0472">Membrane</keyword>
<evidence type="ECO:0000313" key="3">
    <source>
        <dbReference type="EMBL" id="QJD30292.1"/>
    </source>
</evidence>
<evidence type="ECO:0000259" key="2">
    <source>
        <dbReference type="Pfam" id="PF09990"/>
    </source>
</evidence>